<name>A0A3N3PAT4_ENTFL</name>
<dbReference type="AlphaFoldDB" id="A0A3N3PAT4"/>
<evidence type="ECO:0000313" key="1">
    <source>
        <dbReference type="EMBL" id="ROY44981.1"/>
    </source>
</evidence>
<dbReference type="RefSeq" id="WP_002393750.1">
    <property type="nucleotide sequence ID" value="NZ_JAQENW010000011.1"/>
</dbReference>
<gene>
    <name evidence="1" type="ORF">EGW70_16075</name>
</gene>
<evidence type="ECO:0000313" key="2">
    <source>
        <dbReference type="Proteomes" id="UP000275941"/>
    </source>
</evidence>
<dbReference type="Proteomes" id="UP000275941">
    <property type="component" value="Unassembled WGS sequence"/>
</dbReference>
<reference evidence="1 2" key="1">
    <citation type="submission" date="2018-10" db="EMBL/GenBank/DDBJ databases">
        <title>Genotypes and phenotypes of Enterococci isolated from broiler chickens.</title>
        <authorList>
            <person name="Muhammad A.R."/>
            <person name="Diarra M.S."/>
        </authorList>
    </citation>
    <scope>NUCLEOTIDE SEQUENCE [LARGE SCALE GENOMIC DNA]</scope>
    <source>
        <strain evidence="1 2">P7 C A21</strain>
    </source>
</reference>
<protein>
    <submittedName>
        <fullName evidence="1">Uncharacterized protein</fullName>
    </submittedName>
</protein>
<dbReference type="EMBL" id="RKOR01000091">
    <property type="protein sequence ID" value="ROY44981.1"/>
    <property type="molecule type" value="Genomic_DNA"/>
</dbReference>
<organism evidence="1 2">
    <name type="scientific">Enterococcus faecalis</name>
    <name type="common">Streptococcus faecalis</name>
    <dbReference type="NCBI Taxonomy" id="1351"/>
    <lineage>
        <taxon>Bacteria</taxon>
        <taxon>Bacillati</taxon>
        <taxon>Bacillota</taxon>
        <taxon>Bacilli</taxon>
        <taxon>Lactobacillales</taxon>
        <taxon>Enterococcaceae</taxon>
        <taxon>Enterococcus</taxon>
    </lineage>
</organism>
<dbReference type="OrthoDB" id="2314098at2"/>
<sequence length="71" mass="8059">MKGGKTAMNKEKSLIIFNKNGTTLEFEKVTNFVEIAGNCTIAFTYPEASTQKRRRATFYTKNIVGYSLEKE</sequence>
<comment type="caution">
    <text evidence="1">The sequence shown here is derived from an EMBL/GenBank/DDBJ whole genome shotgun (WGS) entry which is preliminary data.</text>
</comment>
<accession>A0A3N3PAT4</accession>
<proteinExistence type="predicted"/>